<dbReference type="GO" id="GO:0036503">
    <property type="term" value="P:ERAD pathway"/>
    <property type="evidence" value="ECO:0007669"/>
    <property type="project" value="TreeGrafter"/>
</dbReference>
<evidence type="ECO:0000256" key="3">
    <source>
        <dbReference type="ARBA" id="ARBA00022692"/>
    </source>
</evidence>
<keyword evidence="4 8" id="KW-0256">Endoplasmic reticulum</keyword>
<evidence type="ECO:0000256" key="5">
    <source>
        <dbReference type="ARBA" id="ARBA00022989"/>
    </source>
</evidence>
<evidence type="ECO:0000256" key="4">
    <source>
        <dbReference type="ARBA" id="ARBA00022824"/>
    </source>
</evidence>
<feature type="compositionally biased region" description="Acidic residues" evidence="9">
    <location>
        <begin position="113"/>
        <end position="137"/>
    </location>
</feature>
<accession>A0A0D6EP42</accession>
<dbReference type="GO" id="GO:0005509">
    <property type="term" value="F:calcium ion binding"/>
    <property type="evidence" value="ECO:0007669"/>
    <property type="project" value="InterPro"/>
</dbReference>
<dbReference type="SUPFAM" id="SSF63887">
    <property type="entry name" value="P-domain of calnexin/calreticulin"/>
    <property type="match status" value="1"/>
</dbReference>
<dbReference type="PRINTS" id="PR00626">
    <property type="entry name" value="CALRETICULIN"/>
</dbReference>
<keyword evidence="3 8" id="KW-0812">Transmembrane</keyword>
<reference evidence="11" key="1">
    <citation type="submission" date="2015-02" db="EMBL/GenBank/DDBJ databases">
        <authorList>
            <person name="Gon?alves P."/>
        </authorList>
    </citation>
    <scope>NUCLEOTIDE SEQUENCE [LARGE SCALE GENOMIC DNA]</scope>
</reference>
<dbReference type="Proteomes" id="UP000243876">
    <property type="component" value="Unassembled WGS sequence"/>
</dbReference>
<comment type="similarity">
    <text evidence="2 8">Belongs to the calreticulin family.</text>
</comment>
<evidence type="ECO:0000256" key="2">
    <source>
        <dbReference type="ARBA" id="ARBA00010983"/>
    </source>
</evidence>
<dbReference type="AlphaFoldDB" id="A0A0D6EP42"/>
<dbReference type="GO" id="GO:0051082">
    <property type="term" value="F:unfolded protein binding"/>
    <property type="evidence" value="ECO:0007669"/>
    <property type="project" value="InterPro"/>
</dbReference>
<dbReference type="InterPro" id="IPR009033">
    <property type="entry name" value="Calreticulin/calnexin_P_dom_sf"/>
</dbReference>
<gene>
    <name evidence="10" type="primary">SPOSA6832_03614</name>
</gene>
<feature type="transmembrane region" description="Helical" evidence="8">
    <location>
        <begin position="326"/>
        <end position="345"/>
    </location>
</feature>
<organism evidence="10 11">
    <name type="scientific">Sporidiobolus salmonicolor</name>
    <name type="common">Yeast-like fungus</name>
    <name type="synonym">Sporobolomyces salmonicolor</name>
    <dbReference type="NCBI Taxonomy" id="5005"/>
    <lineage>
        <taxon>Eukaryota</taxon>
        <taxon>Fungi</taxon>
        <taxon>Dikarya</taxon>
        <taxon>Basidiomycota</taxon>
        <taxon>Pucciniomycotina</taxon>
        <taxon>Microbotryomycetes</taxon>
        <taxon>Sporidiobolales</taxon>
        <taxon>Sporidiobolaceae</taxon>
        <taxon>Sporobolomyces</taxon>
    </lineage>
</organism>
<dbReference type="EMBL" id="CENE01000018">
    <property type="protein sequence ID" value="CEQ41832.1"/>
    <property type="molecule type" value="Genomic_DNA"/>
</dbReference>
<dbReference type="FunFam" id="2.10.250.10:FF:000001">
    <property type="entry name" value="Calnexin homolog"/>
    <property type="match status" value="1"/>
</dbReference>
<dbReference type="Gene3D" id="2.60.120.200">
    <property type="match status" value="1"/>
</dbReference>
<keyword evidence="7 8" id="KW-0143">Chaperone</keyword>
<evidence type="ECO:0000256" key="1">
    <source>
        <dbReference type="ARBA" id="ARBA00004389"/>
    </source>
</evidence>
<protein>
    <submittedName>
        <fullName evidence="10">SPOSA6832_03614-mRNA-1:cds</fullName>
    </submittedName>
</protein>
<dbReference type="GO" id="GO:0005789">
    <property type="term" value="C:endoplasmic reticulum membrane"/>
    <property type="evidence" value="ECO:0007669"/>
    <property type="project" value="UniProtKB-SubCell"/>
</dbReference>
<dbReference type="Pfam" id="PF00262">
    <property type="entry name" value="Calreticulin"/>
    <property type="match status" value="1"/>
</dbReference>
<feature type="non-terminal residue" evidence="10">
    <location>
        <position position="1"/>
    </location>
</feature>
<dbReference type="GO" id="GO:0006457">
    <property type="term" value="P:protein folding"/>
    <property type="evidence" value="ECO:0007669"/>
    <property type="project" value="InterPro"/>
</dbReference>
<keyword evidence="6 8" id="KW-0472">Membrane</keyword>
<evidence type="ECO:0000313" key="11">
    <source>
        <dbReference type="Proteomes" id="UP000243876"/>
    </source>
</evidence>
<dbReference type="SUPFAM" id="SSF49899">
    <property type="entry name" value="Concanavalin A-like lectins/glucanases"/>
    <property type="match status" value="1"/>
</dbReference>
<keyword evidence="11" id="KW-1185">Reference proteome</keyword>
<dbReference type="PANTHER" id="PTHR11073:SF1">
    <property type="entry name" value="CALNEXIN 14D-RELATED"/>
    <property type="match status" value="1"/>
</dbReference>
<dbReference type="InterPro" id="IPR013320">
    <property type="entry name" value="ConA-like_dom_sf"/>
</dbReference>
<evidence type="ECO:0000256" key="6">
    <source>
        <dbReference type="ARBA" id="ARBA00023136"/>
    </source>
</evidence>
<evidence type="ECO:0000256" key="8">
    <source>
        <dbReference type="RuleBase" id="RU362126"/>
    </source>
</evidence>
<dbReference type="Gene3D" id="2.10.250.10">
    <property type="entry name" value="Calreticulin/calnexin, P domain"/>
    <property type="match status" value="1"/>
</dbReference>
<evidence type="ECO:0000256" key="9">
    <source>
        <dbReference type="SAM" id="MobiDB-lite"/>
    </source>
</evidence>
<proteinExistence type="inferred from homology"/>
<dbReference type="OrthoDB" id="1938156at2759"/>
<comment type="subcellular location">
    <subcellularLocation>
        <location evidence="1">Endoplasmic reticulum membrane</location>
        <topology evidence="1">Single-pass membrane protein</topology>
    </subcellularLocation>
</comment>
<keyword evidence="5 8" id="KW-1133">Transmembrane helix</keyword>
<dbReference type="PANTHER" id="PTHR11073">
    <property type="entry name" value="CALRETICULIN AND CALNEXIN"/>
    <property type="match status" value="1"/>
</dbReference>
<feature type="region of interest" description="Disordered" evidence="9">
    <location>
        <begin position="72"/>
        <end position="155"/>
    </location>
</feature>
<sequence length="351" mass="39185">MFGPDRCGSTSKVHFIFRHANPLTGEVEEKHLIAPPAPKITKTSALYTLIVRPDQTYEIKINEDSVKTGSLLEDFSPAVNPPKEIDDPEDKKPEDWVENPKIADPDAKKPKEWDEDAPMTIEDPDAEMPEDWLEDEPATIPDPEAEKPEEWSDEDDGEWIAPQVPNPACQTASGCGPWKKPEIPNPEYKGKWFAPLIDNPDYKGSWAPRKIANPDYYEDNEPANFNKIAGVGFELWSMTDDILFDNIFIGNSENDLATFIAETYAVKAPLETALEAADKPKTEPKRDASLEPDYKAEPVAWLKYKALEFVEKASVDPKQAFVDAPITGGVIGIVFATLVGMLGVWRGEVWS</sequence>
<evidence type="ECO:0000256" key="7">
    <source>
        <dbReference type="ARBA" id="ARBA00023186"/>
    </source>
</evidence>
<feature type="compositionally biased region" description="Basic and acidic residues" evidence="9">
    <location>
        <begin position="101"/>
        <end position="112"/>
    </location>
</feature>
<dbReference type="InterPro" id="IPR001580">
    <property type="entry name" value="Calret/calnex"/>
</dbReference>
<feature type="compositionally biased region" description="Basic and acidic residues" evidence="9">
    <location>
        <begin position="83"/>
        <end position="95"/>
    </location>
</feature>
<name>A0A0D6EP42_SPOSA</name>
<evidence type="ECO:0000313" key="10">
    <source>
        <dbReference type="EMBL" id="CEQ41832.1"/>
    </source>
</evidence>